<keyword evidence="1" id="KW-0472">Membrane</keyword>
<keyword evidence="1" id="KW-1133">Transmembrane helix</keyword>
<keyword evidence="4" id="KW-1185">Reference proteome</keyword>
<proteinExistence type="predicted"/>
<dbReference type="Proteomes" id="UP001232493">
    <property type="component" value="Chromosome"/>
</dbReference>
<evidence type="ECO:0000259" key="2">
    <source>
        <dbReference type="SMART" id="SM00278"/>
    </source>
</evidence>
<dbReference type="Gene3D" id="1.10.150.320">
    <property type="entry name" value="Photosystem II 12 kDa extrinsic protein"/>
    <property type="match status" value="2"/>
</dbReference>
<dbReference type="Pfam" id="PF12836">
    <property type="entry name" value="HHH_3"/>
    <property type="match status" value="2"/>
</dbReference>
<feature type="domain" description="Helix-hairpin-helix DNA-binding motif class 1" evidence="2">
    <location>
        <begin position="46"/>
        <end position="65"/>
    </location>
</feature>
<feature type="domain" description="Helix-hairpin-helix DNA-binding motif class 1" evidence="2">
    <location>
        <begin position="75"/>
        <end position="94"/>
    </location>
</feature>
<dbReference type="RefSeq" id="WP_280999587.1">
    <property type="nucleotide sequence ID" value="NZ_CP069362.1"/>
</dbReference>
<accession>A0ABY8PRI4</accession>
<dbReference type="EMBL" id="CP069362">
    <property type="protein sequence ID" value="WGS65256.1"/>
    <property type="molecule type" value="Genomic_DNA"/>
</dbReference>
<evidence type="ECO:0000256" key="1">
    <source>
        <dbReference type="SAM" id="Phobius"/>
    </source>
</evidence>
<dbReference type="PANTHER" id="PTHR21180">
    <property type="entry name" value="ENDONUCLEASE/EXONUCLEASE/PHOSPHATASE FAMILY DOMAIN-CONTAINING PROTEIN 1"/>
    <property type="match status" value="1"/>
</dbReference>
<dbReference type="SMART" id="SM00278">
    <property type="entry name" value="HhH1"/>
    <property type="match status" value="3"/>
</dbReference>
<evidence type="ECO:0000313" key="4">
    <source>
        <dbReference type="Proteomes" id="UP001232493"/>
    </source>
</evidence>
<sequence>MKRNSIIFISLLIIIAGLLYTIKTSDNLKIKNREYKKIDLSNFTIEDLVAIPGIGFKRAEEIKKYSENIGFSSIDDLKNISGIGEKTFQKIKKYFYLSQSTYTLKENKKININLAVYSELLKLPGIGPISANKIITYRKIKKIESLDELKKIGFSNSQINKIKGVVEF</sequence>
<dbReference type="SUPFAM" id="SSF47781">
    <property type="entry name" value="RuvA domain 2-like"/>
    <property type="match status" value="2"/>
</dbReference>
<dbReference type="InterPro" id="IPR051675">
    <property type="entry name" value="Endo/Exo/Phosphatase_dom_1"/>
</dbReference>
<gene>
    <name evidence="3" type="ORF">JRV97_01465</name>
</gene>
<feature type="transmembrane region" description="Helical" evidence="1">
    <location>
        <begin position="6"/>
        <end position="22"/>
    </location>
</feature>
<evidence type="ECO:0000313" key="3">
    <source>
        <dbReference type="EMBL" id="WGS65256.1"/>
    </source>
</evidence>
<dbReference type="InterPro" id="IPR010994">
    <property type="entry name" value="RuvA_2-like"/>
</dbReference>
<dbReference type="InterPro" id="IPR003583">
    <property type="entry name" value="Hlx-hairpin-Hlx_DNA-bd_motif"/>
</dbReference>
<reference evidence="3 4" key="1">
    <citation type="submission" date="2021-02" db="EMBL/GenBank/DDBJ databases">
        <title>Characterization of Marinitoga sp. nov. str. BP5-C20A.</title>
        <authorList>
            <person name="Erauso G."/>
            <person name="Postec A."/>
        </authorList>
    </citation>
    <scope>NUCLEOTIDE SEQUENCE [LARGE SCALE GENOMIC DNA]</scope>
    <source>
        <strain evidence="3 4">BP5-C20A</strain>
    </source>
</reference>
<name>A0ABY8PRI4_9BACT</name>
<protein>
    <submittedName>
        <fullName evidence="3">Helix-hairpin-helix domain-containing protein</fullName>
    </submittedName>
</protein>
<dbReference type="PANTHER" id="PTHR21180:SF32">
    <property type="entry name" value="ENDONUCLEASE_EXONUCLEASE_PHOSPHATASE FAMILY DOMAIN-CONTAINING PROTEIN 1"/>
    <property type="match status" value="1"/>
</dbReference>
<organism evidence="3 4">
    <name type="scientific">Marinitoga aeolica</name>
    <dbReference type="NCBI Taxonomy" id="2809031"/>
    <lineage>
        <taxon>Bacteria</taxon>
        <taxon>Thermotogati</taxon>
        <taxon>Thermotogota</taxon>
        <taxon>Thermotogae</taxon>
        <taxon>Petrotogales</taxon>
        <taxon>Petrotogaceae</taxon>
        <taxon>Marinitoga</taxon>
    </lineage>
</organism>
<keyword evidence="1" id="KW-0812">Transmembrane</keyword>
<feature type="domain" description="Helix-hairpin-helix DNA-binding motif class 1" evidence="2">
    <location>
        <begin position="118"/>
        <end position="137"/>
    </location>
</feature>